<reference evidence="2" key="1">
    <citation type="submission" date="2023-03" db="EMBL/GenBank/DDBJ databases">
        <title>Massive genome expansion in bonnet fungi (Mycena s.s.) driven by repeated elements and novel gene families across ecological guilds.</title>
        <authorList>
            <consortium name="Lawrence Berkeley National Laboratory"/>
            <person name="Harder C.B."/>
            <person name="Miyauchi S."/>
            <person name="Viragh M."/>
            <person name="Kuo A."/>
            <person name="Thoen E."/>
            <person name="Andreopoulos B."/>
            <person name="Lu D."/>
            <person name="Skrede I."/>
            <person name="Drula E."/>
            <person name="Henrissat B."/>
            <person name="Morin E."/>
            <person name="Kohler A."/>
            <person name="Barry K."/>
            <person name="LaButti K."/>
            <person name="Morin E."/>
            <person name="Salamov A."/>
            <person name="Lipzen A."/>
            <person name="Mereny Z."/>
            <person name="Hegedus B."/>
            <person name="Baldrian P."/>
            <person name="Stursova M."/>
            <person name="Weitz H."/>
            <person name="Taylor A."/>
            <person name="Grigoriev I.V."/>
            <person name="Nagy L.G."/>
            <person name="Martin F."/>
            <person name="Kauserud H."/>
        </authorList>
    </citation>
    <scope>NUCLEOTIDE SEQUENCE</scope>
    <source>
        <strain evidence="2">CBHHK002</strain>
    </source>
</reference>
<dbReference type="EMBL" id="JARIHO010000071">
    <property type="protein sequence ID" value="KAJ7312640.1"/>
    <property type="molecule type" value="Genomic_DNA"/>
</dbReference>
<accession>A0AAD6Z989</accession>
<evidence type="ECO:0000313" key="2">
    <source>
        <dbReference type="EMBL" id="KAJ7312640.1"/>
    </source>
</evidence>
<name>A0AAD6Z989_9AGAR</name>
<dbReference type="Proteomes" id="UP001218218">
    <property type="component" value="Unassembled WGS sequence"/>
</dbReference>
<keyword evidence="1" id="KW-1133">Transmembrane helix</keyword>
<dbReference type="AlphaFoldDB" id="A0AAD6Z989"/>
<gene>
    <name evidence="2" type="ORF">DFH08DRAFT_822081</name>
</gene>
<organism evidence="2 3">
    <name type="scientific">Mycena albidolilacea</name>
    <dbReference type="NCBI Taxonomy" id="1033008"/>
    <lineage>
        <taxon>Eukaryota</taxon>
        <taxon>Fungi</taxon>
        <taxon>Dikarya</taxon>
        <taxon>Basidiomycota</taxon>
        <taxon>Agaricomycotina</taxon>
        <taxon>Agaricomycetes</taxon>
        <taxon>Agaricomycetidae</taxon>
        <taxon>Agaricales</taxon>
        <taxon>Marasmiineae</taxon>
        <taxon>Mycenaceae</taxon>
        <taxon>Mycena</taxon>
    </lineage>
</organism>
<keyword evidence="3" id="KW-1185">Reference proteome</keyword>
<proteinExistence type="predicted"/>
<comment type="caution">
    <text evidence="2">The sequence shown here is derived from an EMBL/GenBank/DDBJ whole genome shotgun (WGS) entry which is preliminary data.</text>
</comment>
<keyword evidence="1" id="KW-0812">Transmembrane</keyword>
<sequence length="174" mass="17821">MYQGRESSVRLCMDRAGNLKEIVVLATFPLALGIPAFPALPTVLAGLLVVGVGVATATGAAGTGGAAVRARCSVAPYELLAAWRLASASAVMVSGVGPSHPSTIPCAGSTLIIRNPCSAPPLFPQKCENGINLQNKFIPFSHFCGNGGGTEQGFLIMSVELAHGMVLDTNLTLT</sequence>
<protein>
    <submittedName>
        <fullName evidence="2">Uncharacterized protein</fullName>
    </submittedName>
</protein>
<keyword evidence="1" id="KW-0472">Membrane</keyword>
<feature type="transmembrane region" description="Helical" evidence="1">
    <location>
        <begin position="21"/>
        <end position="40"/>
    </location>
</feature>
<evidence type="ECO:0000313" key="3">
    <source>
        <dbReference type="Proteomes" id="UP001218218"/>
    </source>
</evidence>
<evidence type="ECO:0000256" key="1">
    <source>
        <dbReference type="SAM" id="Phobius"/>
    </source>
</evidence>
<feature type="transmembrane region" description="Helical" evidence="1">
    <location>
        <begin position="46"/>
        <end position="68"/>
    </location>
</feature>